<evidence type="ECO:0000256" key="6">
    <source>
        <dbReference type="ARBA" id="ARBA00023136"/>
    </source>
</evidence>
<evidence type="ECO:0000313" key="11">
    <source>
        <dbReference type="Proteomes" id="UP001054889"/>
    </source>
</evidence>
<feature type="transmembrane region" description="Helical" evidence="9">
    <location>
        <begin position="395"/>
        <end position="419"/>
    </location>
</feature>
<dbReference type="GO" id="GO:0005739">
    <property type="term" value="C:mitochondrion"/>
    <property type="evidence" value="ECO:0007669"/>
    <property type="project" value="TreeGrafter"/>
</dbReference>
<keyword evidence="3 9" id="KW-0812">Transmembrane</keyword>
<evidence type="ECO:0000256" key="8">
    <source>
        <dbReference type="SAM" id="MobiDB-lite"/>
    </source>
</evidence>
<dbReference type="PANTHER" id="PTHR43448:SF2">
    <property type="entry name" value="PROTOHEME IX FARNESYLTRANSFERASE, MITOCHONDRIAL"/>
    <property type="match status" value="1"/>
</dbReference>
<gene>
    <name evidence="10" type="primary">ga31253</name>
    <name evidence="10" type="ORF">PR202_ga31253</name>
</gene>
<evidence type="ECO:0000313" key="10">
    <source>
        <dbReference type="EMBL" id="GJN12926.1"/>
    </source>
</evidence>
<evidence type="ECO:0000256" key="1">
    <source>
        <dbReference type="ARBA" id="ARBA00004141"/>
    </source>
</evidence>
<organism evidence="10 11">
    <name type="scientific">Eleusine coracana subsp. coracana</name>
    <dbReference type="NCBI Taxonomy" id="191504"/>
    <lineage>
        <taxon>Eukaryota</taxon>
        <taxon>Viridiplantae</taxon>
        <taxon>Streptophyta</taxon>
        <taxon>Embryophyta</taxon>
        <taxon>Tracheophyta</taxon>
        <taxon>Spermatophyta</taxon>
        <taxon>Magnoliopsida</taxon>
        <taxon>Liliopsida</taxon>
        <taxon>Poales</taxon>
        <taxon>Poaceae</taxon>
        <taxon>PACMAD clade</taxon>
        <taxon>Chloridoideae</taxon>
        <taxon>Cynodonteae</taxon>
        <taxon>Eleusininae</taxon>
        <taxon>Eleusine</taxon>
    </lineage>
</organism>
<feature type="compositionally biased region" description="Basic and acidic residues" evidence="8">
    <location>
        <begin position="541"/>
        <end position="552"/>
    </location>
</feature>
<dbReference type="AlphaFoldDB" id="A0AAV5DRP9"/>
<evidence type="ECO:0000256" key="4">
    <source>
        <dbReference type="ARBA" id="ARBA00022989"/>
    </source>
</evidence>
<evidence type="ECO:0000256" key="7">
    <source>
        <dbReference type="ARBA" id="ARBA00030253"/>
    </source>
</evidence>
<evidence type="ECO:0000256" key="2">
    <source>
        <dbReference type="ARBA" id="ARBA00022679"/>
    </source>
</evidence>
<dbReference type="PANTHER" id="PTHR43448">
    <property type="entry name" value="PROTOHEME IX FARNESYLTRANSFERASE, MITOCHONDRIAL"/>
    <property type="match status" value="1"/>
</dbReference>
<reference evidence="10" key="2">
    <citation type="submission" date="2021-12" db="EMBL/GenBank/DDBJ databases">
        <title>Resequencing data analysis of finger millet.</title>
        <authorList>
            <person name="Hatakeyama M."/>
            <person name="Aluri S."/>
            <person name="Balachadran M.T."/>
            <person name="Sivarajan S.R."/>
            <person name="Poveda L."/>
            <person name="Shimizu-Inatsugi R."/>
            <person name="Schlapbach R."/>
            <person name="Sreeman S.M."/>
            <person name="Shimizu K.K."/>
        </authorList>
    </citation>
    <scope>NUCLEOTIDE SEQUENCE</scope>
</reference>
<keyword evidence="2" id="KW-0808">Transferase</keyword>
<dbReference type="Pfam" id="PF01040">
    <property type="entry name" value="UbiA"/>
    <property type="match status" value="1"/>
</dbReference>
<feature type="transmembrane region" description="Helical" evidence="9">
    <location>
        <begin position="439"/>
        <end position="457"/>
    </location>
</feature>
<feature type="transmembrane region" description="Helical" evidence="9">
    <location>
        <begin position="463"/>
        <end position="483"/>
    </location>
</feature>
<dbReference type="InterPro" id="IPR044878">
    <property type="entry name" value="UbiA_sf"/>
</dbReference>
<comment type="caution">
    <text evidence="10">The sequence shown here is derived from an EMBL/GenBank/DDBJ whole genome shotgun (WGS) entry which is preliminary data.</text>
</comment>
<accession>A0AAV5DRP9</accession>
<dbReference type="GO" id="GO:0006784">
    <property type="term" value="P:heme A biosynthetic process"/>
    <property type="evidence" value="ECO:0007669"/>
    <property type="project" value="TreeGrafter"/>
</dbReference>
<feature type="transmembrane region" description="Helical" evidence="9">
    <location>
        <begin position="495"/>
        <end position="514"/>
    </location>
</feature>
<dbReference type="GO" id="GO:0008495">
    <property type="term" value="F:protoheme IX farnesyltransferase activity"/>
    <property type="evidence" value="ECO:0007669"/>
    <property type="project" value="InterPro"/>
</dbReference>
<dbReference type="InterPro" id="IPR006369">
    <property type="entry name" value="Protohaem_IX_farnesylTrfase"/>
</dbReference>
<keyword evidence="5" id="KW-0350">Heme biosynthesis</keyword>
<feature type="region of interest" description="Disordered" evidence="8">
    <location>
        <begin position="540"/>
        <end position="562"/>
    </location>
</feature>
<name>A0AAV5DRP9_ELECO</name>
<comment type="subcellular location">
    <subcellularLocation>
        <location evidence="1">Membrane</location>
        <topology evidence="1">Multi-pass membrane protein</topology>
    </subcellularLocation>
</comment>
<feature type="transmembrane region" description="Helical" evidence="9">
    <location>
        <begin position="355"/>
        <end position="375"/>
    </location>
</feature>
<dbReference type="EMBL" id="BQKI01000028">
    <property type="protein sequence ID" value="GJN12926.1"/>
    <property type="molecule type" value="Genomic_DNA"/>
</dbReference>
<dbReference type="Gene3D" id="1.10.357.140">
    <property type="entry name" value="UbiA prenyltransferase"/>
    <property type="match status" value="1"/>
</dbReference>
<evidence type="ECO:0000256" key="5">
    <source>
        <dbReference type="ARBA" id="ARBA00023133"/>
    </source>
</evidence>
<keyword evidence="11" id="KW-1185">Reference proteome</keyword>
<dbReference type="InterPro" id="IPR000537">
    <property type="entry name" value="UbiA_prenyltransferase"/>
</dbReference>
<proteinExistence type="predicted"/>
<reference evidence="10" key="1">
    <citation type="journal article" date="2018" name="DNA Res.">
        <title>Multiple hybrid de novo genome assembly of finger millet, an orphan allotetraploid crop.</title>
        <authorList>
            <person name="Hatakeyama M."/>
            <person name="Aluri S."/>
            <person name="Balachadran M.T."/>
            <person name="Sivarajan S.R."/>
            <person name="Patrignani A."/>
            <person name="Gruter S."/>
            <person name="Poveda L."/>
            <person name="Shimizu-Inatsugi R."/>
            <person name="Baeten J."/>
            <person name="Francoijs K.J."/>
            <person name="Nataraja K.N."/>
            <person name="Reddy Y.A.N."/>
            <person name="Phadnis S."/>
            <person name="Ravikumar R.L."/>
            <person name="Schlapbach R."/>
            <person name="Sreeman S.M."/>
            <person name="Shimizu K.K."/>
        </authorList>
    </citation>
    <scope>NUCLEOTIDE SEQUENCE</scope>
</reference>
<dbReference type="Proteomes" id="UP001054889">
    <property type="component" value="Unassembled WGS sequence"/>
</dbReference>
<evidence type="ECO:0000256" key="9">
    <source>
        <dbReference type="SAM" id="Phobius"/>
    </source>
</evidence>
<protein>
    <recommendedName>
        <fullName evidence="7">Heme O synthase</fullName>
    </recommendedName>
</protein>
<keyword evidence="6 9" id="KW-0472">Membrane</keyword>
<keyword evidence="4 9" id="KW-1133">Transmembrane helix</keyword>
<dbReference type="GO" id="GO:0016020">
    <property type="term" value="C:membrane"/>
    <property type="evidence" value="ECO:0007669"/>
    <property type="project" value="UniProtKB-SubCell"/>
</dbReference>
<sequence>MRRGGATAASAARAFRSRLLPDPVYNPVTSLAPVASARASSSSTPSAAASNTIAEAAAAAAAVSQQAGSVSDALRHYGRCYWELSKARLSALVVATSGAGYVLGSGNIVDIAGLCFTCTGTMMVAASANTLNQVHDSAVTVSTMAGGDDLVALTFSQKLDRLLMLCEKLQTQITAMSRQLPPLPSMLPPVDSSSTKLQPPPKLSLLSDLDHISAAIEAGHSAGCDDEKALQEVLVPTQIRKAAQHRLIHGIFVDLLRLLAVLERLGMRRCSSPAALHQRSSCHSSLSRKERIPCPACFHGNQEENLHTTSRLRSTRELLHARPQIVPCILERLHAQQVLTVLFLRIKGKQIRANGLAAGLAASNLVLYAFVYTPLKQIHPVNTWVGAVVGAIPPLLGYVSCSSHFVDRSSVVGSSYLFLERQYRMFSFADPTGKRTAWVSLRNCLYMLPLGFFAYNWGLTSEWFGLEASLLTLGLTIGGLSFVLEPSPKTARRMFYGSLLYLPAFMAGLLLHRLPNNQKEHNLDEKSELAGVLYGSDLQDEERARQKREDRKHSHVQSRPPVAYASVAPFPFLPVPIYDTPQSTGS</sequence>
<evidence type="ECO:0000256" key="3">
    <source>
        <dbReference type="ARBA" id="ARBA00022692"/>
    </source>
</evidence>